<dbReference type="Gene3D" id="2.160.10.10">
    <property type="entry name" value="Hexapeptide repeat proteins"/>
    <property type="match status" value="1"/>
</dbReference>
<dbReference type="GO" id="GO:0016746">
    <property type="term" value="F:acyltransferase activity"/>
    <property type="evidence" value="ECO:0007669"/>
    <property type="project" value="UniProtKB-KW"/>
</dbReference>
<gene>
    <name evidence="4" type="ORF">V8V93_03370</name>
</gene>
<evidence type="ECO:0000256" key="3">
    <source>
        <dbReference type="ARBA" id="ARBA00023315"/>
    </source>
</evidence>
<dbReference type="InterPro" id="IPR018357">
    <property type="entry name" value="Hexapep_transf_CS"/>
</dbReference>
<dbReference type="SUPFAM" id="SSF51161">
    <property type="entry name" value="Trimeric LpxA-like enzymes"/>
    <property type="match status" value="1"/>
</dbReference>
<dbReference type="EMBL" id="CP146609">
    <property type="protein sequence ID" value="WWX23248.1"/>
    <property type="molecule type" value="Genomic_DNA"/>
</dbReference>
<keyword evidence="5" id="KW-1185">Reference proteome</keyword>
<evidence type="ECO:0000313" key="4">
    <source>
        <dbReference type="EMBL" id="WWX23248.1"/>
    </source>
</evidence>
<dbReference type="CDD" id="cd04647">
    <property type="entry name" value="LbH_MAT_like"/>
    <property type="match status" value="1"/>
</dbReference>
<dbReference type="InterPro" id="IPR001451">
    <property type="entry name" value="Hexapep"/>
</dbReference>
<proteinExistence type="predicted"/>
<name>A0ABZ2IYZ6_9BACT</name>
<reference evidence="4 5" key="1">
    <citation type="submission" date="2024-03" db="EMBL/GenBank/DDBJ databases">
        <title>Phenotype and Genome Characterization of a Sulfate-Reducing Bacterium Pseudodesulfovibrio sp. strain 5S69, isolated from Petroleum Reservoir in Tatarstan (Russia).</title>
        <authorList>
            <person name="Bidzhieva S.K."/>
            <person name="Kadnikov V."/>
            <person name="Tourova T.P."/>
            <person name="Samigullina S.R."/>
            <person name="Sokolova D.S."/>
            <person name="Poltaraus A.B."/>
            <person name="Avtukh A.N."/>
            <person name="Tereshina V.M."/>
            <person name="Mardanov A.V."/>
            <person name="Nazina T.N."/>
        </authorList>
    </citation>
    <scope>NUCLEOTIDE SEQUENCE [LARGE SCALE GENOMIC DNA]</scope>
    <source>
        <strain evidence="4 5">5S69</strain>
    </source>
</reference>
<organism evidence="4 5">
    <name type="scientific">Pseudodesulfovibrio methanolicus</name>
    <dbReference type="NCBI Taxonomy" id="3126690"/>
    <lineage>
        <taxon>Bacteria</taxon>
        <taxon>Pseudomonadati</taxon>
        <taxon>Thermodesulfobacteriota</taxon>
        <taxon>Desulfovibrionia</taxon>
        <taxon>Desulfovibrionales</taxon>
        <taxon>Desulfovibrionaceae</taxon>
    </lineage>
</organism>
<dbReference type="InterPro" id="IPR011004">
    <property type="entry name" value="Trimer_LpxA-like_sf"/>
</dbReference>
<dbReference type="InterPro" id="IPR051159">
    <property type="entry name" value="Hexapeptide_acetyltransf"/>
</dbReference>
<dbReference type="EC" id="2.3.1.-" evidence="4"/>
<keyword evidence="3 4" id="KW-0012">Acyltransferase</keyword>
<evidence type="ECO:0000313" key="5">
    <source>
        <dbReference type="Proteomes" id="UP001385389"/>
    </source>
</evidence>
<protein>
    <submittedName>
        <fullName evidence="4">Acyltransferase</fullName>
        <ecNumber evidence="4">2.3.1.-</ecNumber>
    </submittedName>
</protein>
<evidence type="ECO:0000256" key="1">
    <source>
        <dbReference type="ARBA" id="ARBA00022679"/>
    </source>
</evidence>
<dbReference type="Pfam" id="PF00132">
    <property type="entry name" value="Hexapep"/>
    <property type="match status" value="1"/>
</dbReference>
<accession>A0ABZ2IYZ6</accession>
<sequence>MLRRTFPGVTFGALVQVLGLDGVSIGEGTLVGDGTWLNVCSRATGSAISVGRCVQLGRYGMFNSGGSISIGDYCLFGPHVVVSNADHVIDDVTRPYVDQGAHLGGRTVIGDNCWIAANVCILGSLEIGRGSVIGAGSVIARDVPPFAVVAGNPGRVAKLYNPLSERWERVASEVERAVIFEARERAPLPDAETYRRQLAERSATRTLPPEFAGNGVCY</sequence>
<keyword evidence="1 4" id="KW-0808">Transferase</keyword>
<dbReference type="RefSeq" id="WP_338668962.1">
    <property type="nucleotide sequence ID" value="NZ_CP146609.1"/>
</dbReference>
<keyword evidence="2" id="KW-0677">Repeat</keyword>
<dbReference type="Proteomes" id="UP001385389">
    <property type="component" value="Chromosome"/>
</dbReference>
<dbReference type="PANTHER" id="PTHR23416">
    <property type="entry name" value="SIALIC ACID SYNTHASE-RELATED"/>
    <property type="match status" value="1"/>
</dbReference>
<evidence type="ECO:0000256" key="2">
    <source>
        <dbReference type="ARBA" id="ARBA00022737"/>
    </source>
</evidence>
<dbReference type="PROSITE" id="PS00101">
    <property type="entry name" value="HEXAPEP_TRANSFERASES"/>
    <property type="match status" value="1"/>
</dbReference>